<organism evidence="1 2">
    <name type="scientific">Zophobas morio</name>
    <dbReference type="NCBI Taxonomy" id="2755281"/>
    <lineage>
        <taxon>Eukaryota</taxon>
        <taxon>Metazoa</taxon>
        <taxon>Ecdysozoa</taxon>
        <taxon>Arthropoda</taxon>
        <taxon>Hexapoda</taxon>
        <taxon>Insecta</taxon>
        <taxon>Pterygota</taxon>
        <taxon>Neoptera</taxon>
        <taxon>Endopterygota</taxon>
        <taxon>Coleoptera</taxon>
        <taxon>Polyphaga</taxon>
        <taxon>Cucujiformia</taxon>
        <taxon>Tenebrionidae</taxon>
        <taxon>Zophobas</taxon>
    </lineage>
</organism>
<proteinExistence type="predicted"/>
<reference evidence="1" key="1">
    <citation type="journal article" date="2023" name="G3 (Bethesda)">
        <title>Whole genome assemblies of Zophobas morio and Tenebrio molitor.</title>
        <authorList>
            <person name="Kaur S."/>
            <person name="Stinson S.A."/>
            <person name="diCenzo G.C."/>
        </authorList>
    </citation>
    <scope>NUCLEOTIDE SEQUENCE</scope>
    <source>
        <strain evidence="1">QUZm001</strain>
    </source>
</reference>
<evidence type="ECO:0000313" key="1">
    <source>
        <dbReference type="EMBL" id="KAJ3653372.1"/>
    </source>
</evidence>
<dbReference type="Proteomes" id="UP001168821">
    <property type="component" value="Unassembled WGS sequence"/>
</dbReference>
<sequence>MGLQSEIICLYGRTGGDGDPTVPALRAVYYQTDVRKNSGDKLGCGGGGGGGDRKPNYGLNYSKFIRNLLCVRNSWEQALWTLGGTELIHRICNDDINNKLRSTIFLKN</sequence>
<dbReference type="AlphaFoldDB" id="A0AA38IBS5"/>
<dbReference type="EMBL" id="JALNTZ010000004">
    <property type="protein sequence ID" value="KAJ3653372.1"/>
    <property type="molecule type" value="Genomic_DNA"/>
</dbReference>
<name>A0AA38IBS5_9CUCU</name>
<protein>
    <submittedName>
        <fullName evidence="1">Uncharacterized protein</fullName>
    </submittedName>
</protein>
<evidence type="ECO:0000313" key="2">
    <source>
        <dbReference type="Proteomes" id="UP001168821"/>
    </source>
</evidence>
<gene>
    <name evidence="1" type="ORF">Zmor_012626</name>
</gene>
<accession>A0AA38IBS5</accession>
<keyword evidence="2" id="KW-1185">Reference proteome</keyword>
<comment type="caution">
    <text evidence="1">The sequence shown here is derived from an EMBL/GenBank/DDBJ whole genome shotgun (WGS) entry which is preliminary data.</text>
</comment>